<sequence length="97" mass="11015">MEVARGNKFLLHDEPLLYASYSLIVRRFPHQILPNNCNSKLSTTSSQSFGDHNSVPRHQATWFSLNVNTRSLIKTISITNKTEDSLRTATERLSSQP</sequence>
<organism evidence="1 2">
    <name type="scientific">Armillaria ostoyae</name>
    <name type="common">Armillaria root rot fungus</name>
    <dbReference type="NCBI Taxonomy" id="47428"/>
    <lineage>
        <taxon>Eukaryota</taxon>
        <taxon>Fungi</taxon>
        <taxon>Dikarya</taxon>
        <taxon>Basidiomycota</taxon>
        <taxon>Agaricomycotina</taxon>
        <taxon>Agaricomycetes</taxon>
        <taxon>Agaricomycetidae</taxon>
        <taxon>Agaricales</taxon>
        <taxon>Marasmiineae</taxon>
        <taxon>Physalacriaceae</taxon>
        <taxon>Armillaria</taxon>
    </lineage>
</organism>
<accession>A0A284RTJ6</accession>
<gene>
    <name evidence="1" type="ORF">ARMOST_15532</name>
</gene>
<protein>
    <submittedName>
        <fullName evidence="1">Uncharacterized protein</fullName>
    </submittedName>
</protein>
<reference evidence="2" key="1">
    <citation type="journal article" date="2017" name="Nat. Ecol. Evol.">
        <title>Genome expansion and lineage-specific genetic innovations in the forest pathogenic fungi Armillaria.</title>
        <authorList>
            <person name="Sipos G."/>
            <person name="Prasanna A.N."/>
            <person name="Walter M.C."/>
            <person name="O'Connor E."/>
            <person name="Balint B."/>
            <person name="Krizsan K."/>
            <person name="Kiss B."/>
            <person name="Hess J."/>
            <person name="Varga T."/>
            <person name="Slot J."/>
            <person name="Riley R."/>
            <person name="Boka B."/>
            <person name="Rigling D."/>
            <person name="Barry K."/>
            <person name="Lee J."/>
            <person name="Mihaltcheva S."/>
            <person name="LaButti K."/>
            <person name="Lipzen A."/>
            <person name="Waldron R."/>
            <person name="Moloney N.M."/>
            <person name="Sperisen C."/>
            <person name="Kredics L."/>
            <person name="Vagvoelgyi C."/>
            <person name="Patrignani A."/>
            <person name="Fitzpatrick D."/>
            <person name="Nagy I."/>
            <person name="Doyle S."/>
            <person name="Anderson J.B."/>
            <person name="Grigoriev I.V."/>
            <person name="Gueldener U."/>
            <person name="Muensterkoetter M."/>
            <person name="Nagy L.G."/>
        </authorList>
    </citation>
    <scope>NUCLEOTIDE SEQUENCE [LARGE SCALE GENOMIC DNA]</scope>
    <source>
        <strain evidence="2">C18/9</strain>
    </source>
</reference>
<proteinExistence type="predicted"/>
<dbReference type="AlphaFoldDB" id="A0A284RTJ6"/>
<name>A0A284RTJ6_ARMOS</name>
<evidence type="ECO:0000313" key="1">
    <source>
        <dbReference type="EMBL" id="SJL12111.1"/>
    </source>
</evidence>
<keyword evidence="2" id="KW-1185">Reference proteome</keyword>
<dbReference type="EMBL" id="FUEG01000016">
    <property type="protein sequence ID" value="SJL12111.1"/>
    <property type="molecule type" value="Genomic_DNA"/>
</dbReference>
<dbReference type="Proteomes" id="UP000219338">
    <property type="component" value="Unassembled WGS sequence"/>
</dbReference>
<evidence type="ECO:0000313" key="2">
    <source>
        <dbReference type="Proteomes" id="UP000219338"/>
    </source>
</evidence>